<organism evidence="8 9">
    <name type="scientific">Cyclostephanos tholiformis</name>
    <dbReference type="NCBI Taxonomy" id="382380"/>
    <lineage>
        <taxon>Eukaryota</taxon>
        <taxon>Sar</taxon>
        <taxon>Stramenopiles</taxon>
        <taxon>Ochrophyta</taxon>
        <taxon>Bacillariophyta</taxon>
        <taxon>Coscinodiscophyceae</taxon>
        <taxon>Thalassiosirophycidae</taxon>
        <taxon>Stephanodiscales</taxon>
        <taxon>Stephanodiscaceae</taxon>
        <taxon>Cyclostephanos</taxon>
    </lineage>
</organism>
<accession>A0ABD3SB02</accession>
<dbReference type="GO" id="GO:0005730">
    <property type="term" value="C:nucleolus"/>
    <property type="evidence" value="ECO:0007669"/>
    <property type="project" value="UniProtKB-SubCell"/>
</dbReference>
<feature type="non-terminal residue" evidence="8">
    <location>
        <position position="1"/>
    </location>
</feature>
<dbReference type="InterPro" id="IPR002687">
    <property type="entry name" value="Nop_dom"/>
</dbReference>
<evidence type="ECO:0000256" key="6">
    <source>
        <dbReference type="SAM" id="MobiDB-lite"/>
    </source>
</evidence>
<evidence type="ECO:0000259" key="7">
    <source>
        <dbReference type="PROSITE" id="PS51358"/>
    </source>
</evidence>
<dbReference type="SUPFAM" id="SSF89124">
    <property type="entry name" value="Nop domain"/>
    <property type="match status" value="1"/>
</dbReference>
<feature type="domain" description="Nop" evidence="7">
    <location>
        <begin position="393"/>
        <end position="511"/>
    </location>
</feature>
<proteinExistence type="inferred from homology"/>
<dbReference type="EMBL" id="JALLPB020000086">
    <property type="protein sequence ID" value="KAL3821724.1"/>
    <property type="molecule type" value="Genomic_DNA"/>
</dbReference>
<reference evidence="8 9" key="1">
    <citation type="submission" date="2024-10" db="EMBL/GenBank/DDBJ databases">
        <title>Updated reference genomes for cyclostephanoid diatoms.</title>
        <authorList>
            <person name="Roberts W.R."/>
            <person name="Alverson A.J."/>
        </authorList>
    </citation>
    <scope>NUCLEOTIDE SEQUENCE [LARGE SCALE GENOMIC DNA]</scope>
    <source>
        <strain evidence="8 9">AJA228-03</strain>
    </source>
</reference>
<feature type="compositionally biased region" description="Basic and acidic residues" evidence="6">
    <location>
        <begin position="580"/>
        <end position="589"/>
    </location>
</feature>
<protein>
    <recommendedName>
        <fullName evidence="5">Nucleolar protein 56</fullName>
    </recommendedName>
</protein>
<dbReference type="Gene3D" id="1.10.287.4070">
    <property type="match status" value="1"/>
</dbReference>
<dbReference type="FunFam" id="1.10.246.90:FF:000001">
    <property type="entry name" value="Nucleolar protein 56"/>
    <property type="match status" value="1"/>
</dbReference>
<keyword evidence="4" id="KW-0539">Nucleus</keyword>
<feature type="region of interest" description="Disordered" evidence="6">
    <location>
        <begin position="537"/>
        <end position="617"/>
    </location>
</feature>
<feature type="compositionally biased region" description="Basic residues" evidence="6">
    <location>
        <begin position="604"/>
        <end position="617"/>
    </location>
</feature>
<dbReference type="PROSITE" id="PS51358">
    <property type="entry name" value="NOP"/>
    <property type="match status" value="1"/>
</dbReference>
<comment type="subcellular location">
    <subcellularLocation>
        <location evidence="1">Nucleus</location>
        <location evidence="1">Nucleolus</location>
    </subcellularLocation>
</comment>
<dbReference type="InterPro" id="IPR045056">
    <property type="entry name" value="Nop56/Nop58"/>
</dbReference>
<dbReference type="InterPro" id="IPR036070">
    <property type="entry name" value="Nop_dom_sf"/>
</dbReference>
<sequence>PSRTFASTRCFSSSLIHPPHPHDEERLPTYHITDTLDQHLTSLPVPPPRFTPSTDPNIHSRPKENISIMSDAKALFVLHESAAGYALFEVVAFEEIGALLEGSMDTVTELDRFSRAVKLKAFQPFESAEDALSSINAVSEHSCPGGLHAFLEMNLPKIKKKKEGKPPSFALGVIDPALATAIADGLPGLSCRSDETVREVLRGCRLHITHFVKGLGAGSQEQAQLGLGHSYSRGKVKFNPARSDNMIIQSIALLDQMDKDLNTFAMRVREWYSWHFPELKDLVKDNYMYARCAAFIQDKRTLCPSGEANAGESTSEGGEDSGDSSEDKLLGLVEIIGDEEVANAVVAAARTSMGMDCSVVDMVNIVNFTQRMVKLAEFRKQLSSYLTDKMSVVAPNLSALIGDTVAARLISKAGSLTNLAKAPASTVQILGAEKALFRALKTKGNTPKYGIIYHSTFIGRADGKNKGRISRYLANKCSIATRIDSFADEPSSVYGQKLRDQVEERLKFYETGAAPRKNIDVMEEVARYLRAGKDAIDDDNDAKKKKKKDKKNSKKRKTDDDEADKEDEKPSKKSAKKSKKDSLKSPEKPSEEEEATPSNEKSSKKSSKKEKKRKSKD</sequence>
<feature type="compositionally biased region" description="Basic residues" evidence="6">
    <location>
        <begin position="543"/>
        <end position="556"/>
    </location>
</feature>
<dbReference type="InterPro" id="IPR012974">
    <property type="entry name" value="NOP58/56_N"/>
</dbReference>
<dbReference type="PANTHER" id="PTHR10894">
    <property type="entry name" value="NUCLEOLAR PROTEIN 5 NUCLEOLAR PROTEIN NOP5 NOP58"/>
    <property type="match status" value="1"/>
</dbReference>
<dbReference type="FunFam" id="1.10.287.4070:FF:000002">
    <property type="entry name" value="Nucleolar protein 56"/>
    <property type="match status" value="1"/>
</dbReference>
<dbReference type="PANTHER" id="PTHR10894:SF0">
    <property type="entry name" value="NUCLEOLAR PROTEIN 56"/>
    <property type="match status" value="1"/>
</dbReference>
<dbReference type="Gene3D" id="1.10.246.90">
    <property type="entry name" value="Nop domain"/>
    <property type="match status" value="1"/>
</dbReference>
<evidence type="ECO:0000313" key="9">
    <source>
        <dbReference type="Proteomes" id="UP001530377"/>
    </source>
</evidence>
<feature type="region of interest" description="Disordered" evidence="6">
    <location>
        <begin position="306"/>
        <end position="325"/>
    </location>
</feature>
<name>A0ABD3SB02_9STRA</name>
<dbReference type="SMART" id="SM00931">
    <property type="entry name" value="NOSIC"/>
    <property type="match status" value="1"/>
</dbReference>
<dbReference type="InterPro" id="IPR012976">
    <property type="entry name" value="NOSIC"/>
</dbReference>
<dbReference type="Proteomes" id="UP001530377">
    <property type="component" value="Unassembled WGS sequence"/>
</dbReference>
<evidence type="ECO:0000256" key="5">
    <source>
        <dbReference type="ARBA" id="ARBA00040742"/>
    </source>
</evidence>
<evidence type="ECO:0000313" key="8">
    <source>
        <dbReference type="EMBL" id="KAL3821724.1"/>
    </source>
</evidence>
<evidence type="ECO:0000256" key="4">
    <source>
        <dbReference type="ARBA" id="ARBA00023242"/>
    </source>
</evidence>
<dbReference type="AlphaFoldDB" id="A0ABD3SB02"/>
<dbReference type="Pfam" id="PF08156">
    <property type="entry name" value="NOP5NT"/>
    <property type="match status" value="1"/>
</dbReference>
<dbReference type="InterPro" id="IPR042239">
    <property type="entry name" value="Nop_C"/>
</dbReference>
<dbReference type="GO" id="GO:0042254">
    <property type="term" value="P:ribosome biogenesis"/>
    <property type="evidence" value="ECO:0007669"/>
    <property type="project" value="UniProtKB-KW"/>
</dbReference>
<keyword evidence="3" id="KW-0690">Ribosome biogenesis</keyword>
<keyword evidence="9" id="KW-1185">Reference proteome</keyword>
<evidence type="ECO:0000256" key="3">
    <source>
        <dbReference type="ARBA" id="ARBA00022517"/>
    </source>
</evidence>
<comment type="similarity">
    <text evidence="2">Belongs to the NOP5/NOP56 family.</text>
</comment>
<comment type="caution">
    <text evidence="8">The sequence shown here is derived from an EMBL/GenBank/DDBJ whole genome shotgun (WGS) entry which is preliminary data.</text>
</comment>
<evidence type="ECO:0000256" key="2">
    <source>
        <dbReference type="ARBA" id="ARBA00009211"/>
    </source>
</evidence>
<dbReference type="Pfam" id="PF01798">
    <property type="entry name" value="Nop"/>
    <property type="match status" value="1"/>
</dbReference>
<evidence type="ECO:0000256" key="1">
    <source>
        <dbReference type="ARBA" id="ARBA00004604"/>
    </source>
</evidence>
<gene>
    <name evidence="8" type="ORF">ACHAXA_008460</name>
</gene>